<proteinExistence type="predicted"/>
<feature type="modified residue" description="4-aspartylphosphate" evidence="1">
    <location>
        <position position="68"/>
    </location>
</feature>
<protein>
    <submittedName>
        <fullName evidence="3">Response regulator receiver domain-containing protein</fullName>
    </submittedName>
</protein>
<accession>A0A1H3KBG9</accession>
<keyword evidence="4" id="KW-1185">Reference proteome</keyword>
<dbReference type="InterPro" id="IPR011006">
    <property type="entry name" value="CheY-like_superfamily"/>
</dbReference>
<sequence>MTEEPNRSETVILHVEDNPADARLLEEGFSADAGSRLHRVSDGAEALKFLEQRPPYADAPRPGLVLLDLNLPGHSGIEVLERIKTDDELKQIPVLMLTSSDASDDIEAAYQNHANAYLVKPIDIDECESLAAQIERFWLHTTKLSQSTDDI</sequence>
<feature type="domain" description="Response regulatory" evidence="2">
    <location>
        <begin position="11"/>
        <end position="135"/>
    </location>
</feature>
<dbReference type="PROSITE" id="PS50110">
    <property type="entry name" value="RESPONSE_REGULATORY"/>
    <property type="match status" value="1"/>
</dbReference>
<dbReference type="SUPFAM" id="SSF52172">
    <property type="entry name" value="CheY-like"/>
    <property type="match status" value="1"/>
</dbReference>
<dbReference type="SMART" id="SM00448">
    <property type="entry name" value="REC"/>
    <property type="match status" value="1"/>
</dbReference>
<dbReference type="PANTHER" id="PTHR44520">
    <property type="entry name" value="RESPONSE REGULATOR RCP1-RELATED"/>
    <property type="match status" value="1"/>
</dbReference>
<gene>
    <name evidence="3" type="ORF">SAMN04487946_11842</name>
</gene>
<dbReference type="OrthoDB" id="9652at2157"/>
<evidence type="ECO:0000259" key="2">
    <source>
        <dbReference type="PROSITE" id="PS50110"/>
    </source>
</evidence>
<dbReference type="EMBL" id="FNPB01000018">
    <property type="protein sequence ID" value="SDY49510.1"/>
    <property type="molecule type" value="Genomic_DNA"/>
</dbReference>
<keyword evidence="1" id="KW-0597">Phosphoprotein</keyword>
<organism evidence="3 4">
    <name type="scientific">Halobellus clavatus</name>
    <dbReference type="NCBI Taxonomy" id="660517"/>
    <lineage>
        <taxon>Archaea</taxon>
        <taxon>Methanobacteriati</taxon>
        <taxon>Methanobacteriota</taxon>
        <taxon>Stenosarchaea group</taxon>
        <taxon>Halobacteria</taxon>
        <taxon>Halobacteriales</taxon>
        <taxon>Haloferacaceae</taxon>
        <taxon>Halobellus</taxon>
    </lineage>
</organism>
<dbReference type="CDD" id="cd17557">
    <property type="entry name" value="REC_Rcp-like"/>
    <property type="match status" value="1"/>
</dbReference>
<name>A0A1H3KBG9_9EURY</name>
<dbReference type="InterPro" id="IPR001789">
    <property type="entry name" value="Sig_transdc_resp-reg_receiver"/>
</dbReference>
<evidence type="ECO:0000313" key="3">
    <source>
        <dbReference type="EMBL" id="SDY49510.1"/>
    </source>
</evidence>
<dbReference type="AlphaFoldDB" id="A0A1H3KBG9"/>
<dbReference type="PANTHER" id="PTHR44520:SF2">
    <property type="entry name" value="RESPONSE REGULATOR RCP1"/>
    <property type="match status" value="1"/>
</dbReference>
<dbReference type="Pfam" id="PF00072">
    <property type="entry name" value="Response_reg"/>
    <property type="match status" value="1"/>
</dbReference>
<dbReference type="STRING" id="660517.SAMN04487946_11842"/>
<dbReference type="GO" id="GO:0000160">
    <property type="term" value="P:phosphorelay signal transduction system"/>
    <property type="evidence" value="ECO:0007669"/>
    <property type="project" value="InterPro"/>
</dbReference>
<dbReference type="Gene3D" id="3.40.50.2300">
    <property type="match status" value="1"/>
</dbReference>
<evidence type="ECO:0000313" key="4">
    <source>
        <dbReference type="Proteomes" id="UP000199170"/>
    </source>
</evidence>
<dbReference type="RefSeq" id="WP_089769562.1">
    <property type="nucleotide sequence ID" value="NZ_FNPB01000018.1"/>
</dbReference>
<dbReference type="InterPro" id="IPR052893">
    <property type="entry name" value="TCS_response_regulator"/>
</dbReference>
<reference evidence="4" key="1">
    <citation type="submission" date="2016-10" db="EMBL/GenBank/DDBJ databases">
        <authorList>
            <person name="Varghese N."/>
            <person name="Submissions S."/>
        </authorList>
    </citation>
    <scope>NUCLEOTIDE SEQUENCE [LARGE SCALE GENOMIC DNA]</scope>
    <source>
        <strain evidence="4">CGMCC 1.10118</strain>
    </source>
</reference>
<evidence type="ECO:0000256" key="1">
    <source>
        <dbReference type="PROSITE-ProRule" id="PRU00169"/>
    </source>
</evidence>
<dbReference type="Proteomes" id="UP000199170">
    <property type="component" value="Unassembled WGS sequence"/>
</dbReference>